<evidence type="ECO:0000259" key="2">
    <source>
        <dbReference type="Pfam" id="PF23585"/>
    </source>
</evidence>
<evidence type="ECO:0000313" key="3">
    <source>
        <dbReference type="EMBL" id="UQC77984.1"/>
    </source>
</evidence>
<dbReference type="PANTHER" id="PTHR42028:SF1">
    <property type="entry name" value="YALI0E30657P"/>
    <property type="match status" value="1"/>
</dbReference>
<dbReference type="Proteomes" id="UP000830671">
    <property type="component" value="Chromosome 2"/>
</dbReference>
<dbReference type="KEGG" id="clup:CLUP02_03457"/>
<feature type="region of interest" description="Disordered" evidence="1">
    <location>
        <begin position="257"/>
        <end position="321"/>
    </location>
</feature>
<evidence type="ECO:0000313" key="4">
    <source>
        <dbReference type="Proteomes" id="UP000830671"/>
    </source>
</evidence>
<feature type="compositionally biased region" description="Low complexity" evidence="1">
    <location>
        <begin position="257"/>
        <end position="312"/>
    </location>
</feature>
<protein>
    <recommendedName>
        <fullName evidence="2">DUF7137 domain-containing protein</fullName>
    </recommendedName>
</protein>
<gene>
    <name evidence="3" type="ORF">CLUP02_03457</name>
</gene>
<name>A0A9Q8SIM1_9PEZI</name>
<dbReference type="Pfam" id="PF23585">
    <property type="entry name" value="DUF7137"/>
    <property type="match status" value="1"/>
</dbReference>
<dbReference type="AlphaFoldDB" id="A0A9Q8SIM1"/>
<dbReference type="GeneID" id="73337488"/>
<sequence>MPQPKNNVSSPLFGWIPLLTGPMPSSQPGLCSKLAPFGHHPIFPWSFEETLGNPPRPPLPSPRVTCTFGGWALVAVDPPNLINRSPIHQHFKRPFSTSAFFCCLIRNIDTRLILPARFWPFIERGGIHKPSTILPGPELLDKPTTNPPGFVIANLLRKKGWPRSNTISLNHDYSIPNIERHQERLDDVLPLGTSSSNSTHTHKFHREPTSSHIEMKAVQSLALGLAVFTPLASAWPKWLPDVDALVVRQNDQSSTAAATQTATAQTGATATGTAQATNTGGAKTTNLNTAKLPTGTETGTGTKTGTSKSKATSFDDTDPAGGITMVTPAATAQSINLYKIGDFVTWGWNYTNLQASPTAIDVLVSCSSMAQTWTLTQNMTFAQPASFTWDSSVQATDPSAPLRNDEYTLVIYDAESSVSATAQPGYLGVYSSFKFGMYKAQEYKPLNEWNCATCSAASGLDSKALSMAVGMSILTVAIALGGPNKSEEQEFSGNHLRWSFLHNTKGGVTCQSMVGQNMTPHIGKLQTFMSVILIYSLIDDTG</sequence>
<dbReference type="EMBL" id="CP019474">
    <property type="protein sequence ID" value="UQC77984.1"/>
    <property type="molecule type" value="Genomic_DNA"/>
</dbReference>
<accession>A0A9Q8SIM1</accession>
<dbReference type="RefSeq" id="XP_049139621.1">
    <property type="nucleotide sequence ID" value="XM_049282478.1"/>
</dbReference>
<dbReference type="InterPro" id="IPR055561">
    <property type="entry name" value="DUF7137"/>
</dbReference>
<organism evidence="3 4">
    <name type="scientific">Colletotrichum lupini</name>
    <dbReference type="NCBI Taxonomy" id="145971"/>
    <lineage>
        <taxon>Eukaryota</taxon>
        <taxon>Fungi</taxon>
        <taxon>Dikarya</taxon>
        <taxon>Ascomycota</taxon>
        <taxon>Pezizomycotina</taxon>
        <taxon>Sordariomycetes</taxon>
        <taxon>Hypocreomycetidae</taxon>
        <taxon>Glomerellales</taxon>
        <taxon>Glomerellaceae</taxon>
        <taxon>Colletotrichum</taxon>
        <taxon>Colletotrichum acutatum species complex</taxon>
    </lineage>
</organism>
<feature type="domain" description="DUF7137" evidence="2">
    <location>
        <begin position="318"/>
        <end position="453"/>
    </location>
</feature>
<proteinExistence type="predicted"/>
<reference evidence="3" key="1">
    <citation type="journal article" date="2021" name="Mol. Plant Microbe Interact.">
        <title>Complete Genome Sequence of the Plant-Pathogenic Fungus Colletotrichum lupini.</title>
        <authorList>
            <person name="Baroncelli R."/>
            <person name="Pensec F."/>
            <person name="Da Lio D."/>
            <person name="Boufleur T."/>
            <person name="Vicente I."/>
            <person name="Sarrocco S."/>
            <person name="Picot A."/>
            <person name="Baraldi E."/>
            <person name="Sukno S."/>
            <person name="Thon M."/>
            <person name="Le Floch G."/>
        </authorList>
    </citation>
    <scope>NUCLEOTIDE SEQUENCE</scope>
    <source>
        <strain evidence="3">IMI 504893</strain>
    </source>
</reference>
<dbReference type="PANTHER" id="PTHR42028">
    <property type="entry name" value="CHROMOSOME 1, WHOLE GENOME SHOTGUN SEQUENCE"/>
    <property type="match status" value="1"/>
</dbReference>
<evidence type="ECO:0000256" key="1">
    <source>
        <dbReference type="SAM" id="MobiDB-lite"/>
    </source>
</evidence>
<keyword evidence="4" id="KW-1185">Reference proteome</keyword>